<dbReference type="KEGG" id="hro:HELRODRAFT_171339"/>
<evidence type="ECO:0000313" key="3">
    <source>
        <dbReference type="EnsemblMetazoa" id="HelroP171339"/>
    </source>
</evidence>
<protein>
    <submittedName>
        <fullName evidence="2 3">Uncharacterized protein</fullName>
    </submittedName>
</protein>
<dbReference type="AlphaFoldDB" id="T1F450"/>
<reference evidence="4" key="1">
    <citation type="submission" date="2012-12" db="EMBL/GenBank/DDBJ databases">
        <authorList>
            <person name="Hellsten U."/>
            <person name="Grimwood J."/>
            <person name="Chapman J.A."/>
            <person name="Shapiro H."/>
            <person name="Aerts A."/>
            <person name="Otillar R.P."/>
            <person name="Terry A.Y."/>
            <person name="Boore J.L."/>
            <person name="Simakov O."/>
            <person name="Marletaz F."/>
            <person name="Cho S.-J."/>
            <person name="Edsinger-Gonzales E."/>
            <person name="Havlak P."/>
            <person name="Kuo D.-H."/>
            <person name="Larsson T."/>
            <person name="Lv J."/>
            <person name="Arendt D."/>
            <person name="Savage R."/>
            <person name="Osoegawa K."/>
            <person name="de Jong P."/>
            <person name="Lindberg D.R."/>
            <person name="Seaver E.C."/>
            <person name="Weisblat D.A."/>
            <person name="Putnam N.H."/>
            <person name="Grigoriev I.V."/>
            <person name="Rokhsar D.S."/>
        </authorList>
    </citation>
    <scope>NUCLEOTIDE SEQUENCE</scope>
</reference>
<dbReference type="RefSeq" id="XP_009016312.1">
    <property type="nucleotide sequence ID" value="XM_009018064.1"/>
</dbReference>
<name>T1F450_HELRO</name>
<keyword evidence="4" id="KW-1185">Reference proteome</keyword>
<feature type="compositionally biased region" description="Low complexity" evidence="1">
    <location>
        <begin position="1"/>
        <end position="13"/>
    </location>
</feature>
<sequence length="123" mass="14319">MQTQNQPSSSTTSHIHHNTIDPQRHHKHSSKHVNKQEFQLKSTINYRNNNNINYNNININYHINFSYNNNDHNYNNTCGLDVCRERIPSIRTTALFLLAVTCVVASRQTLHNGRNIVMQSYAK</sequence>
<evidence type="ECO:0000313" key="2">
    <source>
        <dbReference type="EMBL" id="ESO05679.1"/>
    </source>
</evidence>
<feature type="region of interest" description="Disordered" evidence="1">
    <location>
        <begin position="1"/>
        <end position="36"/>
    </location>
</feature>
<dbReference type="EMBL" id="KB096325">
    <property type="protein sequence ID" value="ESO05679.1"/>
    <property type="molecule type" value="Genomic_DNA"/>
</dbReference>
<dbReference type="InParanoid" id="T1F450"/>
<dbReference type="GeneID" id="20203599"/>
<dbReference type="HOGENOM" id="CLU_2017695_0_0_1"/>
<evidence type="ECO:0000256" key="1">
    <source>
        <dbReference type="SAM" id="MobiDB-lite"/>
    </source>
</evidence>
<reference evidence="2 4" key="2">
    <citation type="journal article" date="2013" name="Nature">
        <title>Insights into bilaterian evolution from three spiralian genomes.</title>
        <authorList>
            <person name="Simakov O."/>
            <person name="Marletaz F."/>
            <person name="Cho S.J."/>
            <person name="Edsinger-Gonzales E."/>
            <person name="Havlak P."/>
            <person name="Hellsten U."/>
            <person name="Kuo D.H."/>
            <person name="Larsson T."/>
            <person name="Lv J."/>
            <person name="Arendt D."/>
            <person name="Savage R."/>
            <person name="Osoegawa K."/>
            <person name="de Jong P."/>
            <person name="Grimwood J."/>
            <person name="Chapman J.A."/>
            <person name="Shapiro H."/>
            <person name="Aerts A."/>
            <person name="Otillar R.P."/>
            <person name="Terry A.Y."/>
            <person name="Boore J.L."/>
            <person name="Grigoriev I.V."/>
            <person name="Lindberg D.R."/>
            <person name="Seaver E.C."/>
            <person name="Weisblat D.A."/>
            <person name="Putnam N.H."/>
            <person name="Rokhsar D.S."/>
        </authorList>
    </citation>
    <scope>NUCLEOTIDE SEQUENCE</scope>
</reference>
<evidence type="ECO:0000313" key="4">
    <source>
        <dbReference type="Proteomes" id="UP000015101"/>
    </source>
</evidence>
<reference evidence="3" key="3">
    <citation type="submission" date="2015-06" db="UniProtKB">
        <authorList>
            <consortium name="EnsemblMetazoa"/>
        </authorList>
    </citation>
    <scope>IDENTIFICATION</scope>
</reference>
<dbReference type="EMBL" id="AMQM01003854">
    <property type="status" value="NOT_ANNOTATED_CDS"/>
    <property type="molecule type" value="Genomic_DNA"/>
</dbReference>
<dbReference type="CTD" id="20203599"/>
<dbReference type="Proteomes" id="UP000015101">
    <property type="component" value="Unassembled WGS sequence"/>
</dbReference>
<gene>
    <name evidence="3" type="primary">20203599</name>
    <name evidence="2" type="ORF">HELRODRAFT_171339</name>
</gene>
<dbReference type="EnsemblMetazoa" id="HelroT171339">
    <property type="protein sequence ID" value="HelroP171339"/>
    <property type="gene ID" value="HelroG171339"/>
</dbReference>
<feature type="compositionally biased region" description="Basic residues" evidence="1">
    <location>
        <begin position="24"/>
        <end position="33"/>
    </location>
</feature>
<accession>T1F450</accession>
<proteinExistence type="predicted"/>
<organism evidence="3 4">
    <name type="scientific">Helobdella robusta</name>
    <name type="common">Californian leech</name>
    <dbReference type="NCBI Taxonomy" id="6412"/>
    <lineage>
        <taxon>Eukaryota</taxon>
        <taxon>Metazoa</taxon>
        <taxon>Spiralia</taxon>
        <taxon>Lophotrochozoa</taxon>
        <taxon>Annelida</taxon>
        <taxon>Clitellata</taxon>
        <taxon>Hirudinea</taxon>
        <taxon>Rhynchobdellida</taxon>
        <taxon>Glossiphoniidae</taxon>
        <taxon>Helobdella</taxon>
    </lineage>
</organism>